<feature type="transmembrane region" description="Helical" evidence="1">
    <location>
        <begin position="109"/>
        <end position="128"/>
    </location>
</feature>
<comment type="caution">
    <text evidence="3">The sequence shown here is derived from an EMBL/GenBank/DDBJ whole genome shotgun (WGS) entry which is preliminary data.</text>
</comment>
<dbReference type="EMBL" id="BLIV01000001">
    <property type="protein sequence ID" value="GFE48624.1"/>
    <property type="molecule type" value="Genomic_DNA"/>
</dbReference>
<keyword evidence="1" id="KW-0812">Transmembrane</keyword>
<feature type="chain" id="PRO_5024919447" evidence="2">
    <location>
        <begin position="18"/>
        <end position="132"/>
    </location>
</feature>
<protein>
    <submittedName>
        <fullName evidence="3">Uncharacterized protein</fullName>
    </submittedName>
</protein>
<gene>
    <name evidence="3" type="ORF">So717_03770</name>
</gene>
<accession>A0A640VLX5</accession>
<keyword evidence="1" id="KW-0472">Membrane</keyword>
<feature type="signal peptide" evidence="2">
    <location>
        <begin position="1"/>
        <end position="17"/>
    </location>
</feature>
<dbReference type="Proteomes" id="UP000436522">
    <property type="component" value="Unassembled WGS sequence"/>
</dbReference>
<feature type="transmembrane region" description="Helical" evidence="1">
    <location>
        <begin position="81"/>
        <end position="103"/>
    </location>
</feature>
<evidence type="ECO:0000313" key="3">
    <source>
        <dbReference type="EMBL" id="GFE48624.1"/>
    </source>
</evidence>
<name>A0A640VLX5_9RHOB</name>
<keyword evidence="4" id="KW-1185">Reference proteome</keyword>
<keyword evidence="2" id="KW-0732">Signal</keyword>
<proteinExistence type="predicted"/>
<evidence type="ECO:0000256" key="2">
    <source>
        <dbReference type="SAM" id="SignalP"/>
    </source>
</evidence>
<sequence>MIFAVAIFSVFAVAALAHPDFAWTAAFAHGATTMAIVLQWCHHGVRTKQIKEYLLELNPDQGGWERWLPSRRPRTILGSRWLISTKGVLLGLEIASMLLAELLKAPRGSFSLLLGAGLLLANAAFLFTNPKE</sequence>
<organism evidence="3 4">
    <name type="scientific">Roseobacter cerasinus</name>
    <dbReference type="NCBI Taxonomy" id="2602289"/>
    <lineage>
        <taxon>Bacteria</taxon>
        <taxon>Pseudomonadati</taxon>
        <taxon>Pseudomonadota</taxon>
        <taxon>Alphaproteobacteria</taxon>
        <taxon>Rhodobacterales</taxon>
        <taxon>Roseobacteraceae</taxon>
        <taxon>Roseobacter</taxon>
    </lineage>
</organism>
<keyword evidence="1" id="KW-1133">Transmembrane helix</keyword>
<reference evidence="3 4" key="1">
    <citation type="submission" date="2019-12" db="EMBL/GenBank/DDBJ databases">
        <title>Roseobacter cerasinus sp. nov., isolated from seawater around aquaculture.</title>
        <authorList>
            <person name="Muramatsu S."/>
            <person name="Takabe Y."/>
            <person name="Mori K."/>
            <person name="Takaichi S."/>
            <person name="Hanada S."/>
        </authorList>
    </citation>
    <scope>NUCLEOTIDE SEQUENCE [LARGE SCALE GENOMIC DNA]</scope>
    <source>
        <strain evidence="3 4">AI77</strain>
    </source>
</reference>
<dbReference type="AlphaFoldDB" id="A0A640VLX5"/>
<evidence type="ECO:0000313" key="4">
    <source>
        <dbReference type="Proteomes" id="UP000436522"/>
    </source>
</evidence>
<evidence type="ECO:0000256" key="1">
    <source>
        <dbReference type="SAM" id="Phobius"/>
    </source>
</evidence>